<reference evidence="2 3" key="1">
    <citation type="journal article" date="2015" name="BMC Genomics">
        <title>Gene expression during zombie ant biting behavior reflects the complexity underlying fungal parasitic behavioral manipulation.</title>
        <authorList>
            <person name="de Bekker C."/>
            <person name="Ohm R.A."/>
            <person name="Loreto R.G."/>
            <person name="Sebastian A."/>
            <person name="Albert I."/>
            <person name="Merrow M."/>
            <person name="Brachmann A."/>
            <person name="Hughes D.P."/>
        </authorList>
    </citation>
    <scope>NUCLEOTIDE SEQUENCE [LARGE SCALE GENOMIC DNA]</scope>
    <source>
        <strain evidence="2 3">SC16a</strain>
    </source>
</reference>
<gene>
    <name evidence="2" type="ORF">XA68_16934</name>
</gene>
<reference evidence="2 3" key="2">
    <citation type="journal article" date="2017" name="Sci. Rep.">
        <title>Ant-infecting Ophiocordyceps genomes reveal a high diversity of potential behavioral manipulation genes and a possible major role for enterotoxins.</title>
        <authorList>
            <person name="de Bekker C."/>
            <person name="Ohm R.A."/>
            <person name="Evans H.C."/>
            <person name="Brachmann A."/>
            <person name="Hughes D.P."/>
        </authorList>
    </citation>
    <scope>NUCLEOTIDE SEQUENCE [LARGE SCALE GENOMIC DNA]</scope>
    <source>
        <strain evidence="2 3">SC16a</strain>
    </source>
</reference>
<evidence type="ECO:0000256" key="1">
    <source>
        <dbReference type="SAM" id="SignalP"/>
    </source>
</evidence>
<proteinExistence type="predicted"/>
<keyword evidence="1" id="KW-0732">Signal</keyword>
<protein>
    <submittedName>
        <fullName evidence="2">Uncharacterized protein</fullName>
    </submittedName>
</protein>
<dbReference type="EMBL" id="LAZP02000064">
    <property type="protein sequence ID" value="PFH61584.1"/>
    <property type="molecule type" value="Genomic_DNA"/>
</dbReference>
<accession>A0A2A9PK31</accession>
<dbReference type="AlphaFoldDB" id="A0A2A9PK31"/>
<feature type="chain" id="PRO_5012654009" evidence="1">
    <location>
        <begin position="19"/>
        <end position="128"/>
    </location>
</feature>
<feature type="signal peptide" evidence="1">
    <location>
        <begin position="1"/>
        <end position="18"/>
    </location>
</feature>
<dbReference type="Proteomes" id="UP000037136">
    <property type="component" value="Unassembled WGS sequence"/>
</dbReference>
<sequence>MKVFGLFLTAMCATTASAARMNNVDNYSKYSDFPPRLRRSHADKRALGIIRGALTREPECQALPQVCKTGLEELINGMSAGTAEQSTSRIKTTIGGFLQGLDRVRLNLNLHHHEISADVDSTEIACLI</sequence>
<evidence type="ECO:0000313" key="3">
    <source>
        <dbReference type="Proteomes" id="UP000037136"/>
    </source>
</evidence>
<keyword evidence="3" id="KW-1185">Reference proteome</keyword>
<organism evidence="2 3">
    <name type="scientific">Ophiocordyceps unilateralis</name>
    <name type="common">Zombie-ant fungus</name>
    <name type="synonym">Torrubia unilateralis</name>
    <dbReference type="NCBI Taxonomy" id="268505"/>
    <lineage>
        <taxon>Eukaryota</taxon>
        <taxon>Fungi</taxon>
        <taxon>Dikarya</taxon>
        <taxon>Ascomycota</taxon>
        <taxon>Pezizomycotina</taxon>
        <taxon>Sordariomycetes</taxon>
        <taxon>Hypocreomycetidae</taxon>
        <taxon>Hypocreales</taxon>
        <taxon>Ophiocordycipitaceae</taxon>
        <taxon>Ophiocordyceps</taxon>
    </lineage>
</organism>
<comment type="caution">
    <text evidence="2">The sequence shown here is derived from an EMBL/GenBank/DDBJ whole genome shotgun (WGS) entry which is preliminary data.</text>
</comment>
<name>A0A2A9PK31_OPHUN</name>
<evidence type="ECO:0000313" key="2">
    <source>
        <dbReference type="EMBL" id="PFH61584.1"/>
    </source>
</evidence>